<dbReference type="Pfam" id="PF09669">
    <property type="entry name" value="Phage_pRha"/>
    <property type="match status" value="1"/>
</dbReference>
<proteinExistence type="predicted"/>
<evidence type="ECO:0000313" key="2">
    <source>
        <dbReference type="Proteomes" id="UP000072989"/>
    </source>
</evidence>
<name>A0A139RG11_STROR</name>
<dbReference type="RefSeq" id="WP_061866372.1">
    <property type="nucleotide sequence ID" value="NZ_KQ970811.1"/>
</dbReference>
<gene>
    <name evidence="1" type="ORF">SORDD17_01654</name>
</gene>
<dbReference type="PATRIC" id="fig|1303.87.peg.1982"/>
<protein>
    <submittedName>
        <fullName evidence="1">Prophage ps3 protein 13</fullName>
    </submittedName>
</protein>
<evidence type="ECO:0000313" key="1">
    <source>
        <dbReference type="EMBL" id="KXU13692.1"/>
    </source>
</evidence>
<dbReference type="AlphaFoldDB" id="A0A139RG11"/>
<reference evidence="1 2" key="1">
    <citation type="submission" date="2016-01" db="EMBL/GenBank/DDBJ databases">
        <title>Highly variable Streptococcus oralis are common among viridans streptococci isolated from primates.</title>
        <authorList>
            <person name="Denapaite D."/>
            <person name="Rieger M."/>
            <person name="Koendgen S."/>
            <person name="Brueckner R."/>
            <person name="Ochigava I."/>
            <person name="Kappeler P."/>
            <person name="Maetz-Rensing K."/>
            <person name="Leendertz F."/>
            <person name="Hakenbeck R."/>
        </authorList>
    </citation>
    <scope>NUCLEOTIDE SEQUENCE [LARGE SCALE GENOMIC DNA]</scope>
    <source>
        <strain evidence="1 2">DD17</strain>
    </source>
</reference>
<sequence length="209" mass="24457">MELVYMDGKKEPYTTSEIIAECAGVQHHTVTRLLRNHKERFTAFGFYGFEIHKLDGKGRPKKVYRLNEQQATLLITYLDNTPQVVEFKTNLVKAFFEMREELSKFRMQRALEKPKRKTLHDSIENWEQAPKHAHSTMNNLLLKAVTDRNAKQLREERGGYNGIDSLTSDELEQYQAFEDMVIAMIGLNMSYQEIKYMAFRNKKARRGSA</sequence>
<dbReference type="Proteomes" id="UP000072989">
    <property type="component" value="Unassembled WGS sequence"/>
</dbReference>
<accession>A0A139RG11</accession>
<dbReference type="EMBL" id="LQZE01000352">
    <property type="protein sequence ID" value="KXU13692.1"/>
    <property type="molecule type" value="Genomic_DNA"/>
</dbReference>
<dbReference type="InterPro" id="IPR014054">
    <property type="entry name" value="Phage_regulatory_Rha"/>
</dbReference>
<comment type="caution">
    <text evidence="1">The sequence shown here is derived from an EMBL/GenBank/DDBJ whole genome shotgun (WGS) entry which is preliminary data.</text>
</comment>
<organism evidence="1 2">
    <name type="scientific">Streptococcus oralis</name>
    <dbReference type="NCBI Taxonomy" id="1303"/>
    <lineage>
        <taxon>Bacteria</taxon>
        <taxon>Bacillati</taxon>
        <taxon>Bacillota</taxon>
        <taxon>Bacilli</taxon>
        <taxon>Lactobacillales</taxon>
        <taxon>Streptococcaceae</taxon>
        <taxon>Streptococcus</taxon>
    </lineage>
</organism>